<evidence type="ECO:0000256" key="3">
    <source>
        <dbReference type="ARBA" id="ARBA00004065"/>
    </source>
</evidence>
<dbReference type="GO" id="GO:0030145">
    <property type="term" value="F:manganese ion binding"/>
    <property type="evidence" value="ECO:0007669"/>
    <property type="project" value="UniProtKB-UniRule"/>
</dbReference>
<evidence type="ECO:0000256" key="6">
    <source>
        <dbReference type="ARBA" id="ARBA00012180"/>
    </source>
</evidence>
<evidence type="ECO:0000256" key="15">
    <source>
        <dbReference type="PROSITE-ProRule" id="PRU01319"/>
    </source>
</evidence>
<comment type="catalytic activity">
    <reaction evidence="1 14 15 16">
        <text>Endonucleolytic cleavage to 5'-phosphomonoester.</text>
        <dbReference type="EC" id="3.1.26.4"/>
    </reaction>
</comment>
<dbReference type="NCBIfam" id="NF000594">
    <property type="entry name" value="PRK00015.1-1"/>
    <property type="match status" value="1"/>
</dbReference>
<dbReference type="EMBL" id="MHIP01000051">
    <property type="protein sequence ID" value="OGY53626.1"/>
    <property type="molecule type" value="Genomic_DNA"/>
</dbReference>
<dbReference type="AlphaFoldDB" id="A0A1G1YP92"/>
<comment type="cofactor">
    <cofactor evidence="14 15">
        <name>Mn(2+)</name>
        <dbReference type="ChEBI" id="CHEBI:29035"/>
    </cofactor>
    <cofactor evidence="14 15">
        <name>Mg(2+)</name>
        <dbReference type="ChEBI" id="CHEBI:18420"/>
    </cofactor>
    <text evidence="14 15">Manganese or magnesium. Binds 1 divalent metal ion per monomer in the absence of substrate. May bind a second metal ion after substrate binding.</text>
</comment>
<dbReference type="InterPro" id="IPR036397">
    <property type="entry name" value="RNaseH_sf"/>
</dbReference>
<feature type="binding site" evidence="14 15">
    <location>
        <position position="23"/>
    </location>
    <ligand>
        <name>a divalent metal cation</name>
        <dbReference type="ChEBI" id="CHEBI:60240"/>
    </ligand>
</feature>
<dbReference type="NCBIfam" id="NF000595">
    <property type="entry name" value="PRK00015.1-3"/>
    <property type="match status" value="1"/>
</dbReference>
<evidence type="ECO:0000256" key="5">
    <source>
        <dbReference type="ARBA" id="ARBA00007383"/>
    </source>
</evidence>
<evidence type="ECO:0000256" key="14">
    <source>
        <dbReference type="HAMAP-Rule" id="MF_00052"/>
    </source>
</evidence>
<dbReference type="GO" id="GO:0032299">
    <property type="term" value="C:ribonuclease H2 complex"/>
    <property type="evidence" value="ECO:0007669"/>
    <property type="project" value="TreeGrafter"/>
</dbReference>
<evidence type="ECO:0000256" key="13">
    <source>
        <dbReference type="ARBA" id="ARBA00023211"/>
    </source>
</evidence>
<evidence type="ECO:0000256" key="9">
    <source>
        <dbReference type="ARBA" id="ARBA00022722"/>
    </source>
</evidence>
<evidence type="ECO:0000256" key="12">
    <source>
        <dbReference type="ARBA" id="ARBA00022801"/>
    </source>
</evidence>
<protein>
    <recommendedName>
        <fullName evidence="7 14">Ribonuclease HII</fullName>
        <shortName evidence="14">RNase HII</shortName>
        <ecNumber evidence="6 14">3.1.26.4</ecNumber>
    </recommendedName>
</protein>
<feature type="binding site" evidence="14 15">
    <location>
        <position position="132"/>
    </location>
    <ligand>
        <name>a divalent metal cation</name>
        <dbReference type="ChEBI" id="CHEBI:60240"/>
    </ligand>
</feature>
<keyword evidence="9 14" id="KW-0540">Nuclease</keyword>
<dbReference type="InterPro" id="IPR024567">
    <property type="entry name" value="RNase_HII/HIII_dom"/>
</dbReference>
<dbReference type="InterPro" id="IPR022898">
    <property type="entry name" value="RNase_HII"/>
</dbReference>
<dbReference type="GO" id="GO:0004523">
    <property type="term" value="F:RNA-DNA hybrid ribonuclease activity"/>
    <property type="evidence" value="ECO:0007669"/>
    <property type="project" value="UniProtKB-UniRule"/>
</dbReference>
<dbReference type="Pfam" id="PF01351">
    <property type="entry name" value="RNase_HII"/>
    <property type="match status" value="1"/>
</dbReference>
<dbReference type="CDD" id="cd07182">
    <property type="entry name" value="RNase_HII_bacteria_HII_like"/>
    <property type="match status" value="1"/>
</dbReference>
<dbReference type="SUPFAM" id="SSF53098">
    <property type="entry name" value="Ribonuclease H-like"/>
    <property type="match status" value="1"/>
</dbReference>
<keyword evidence="12 14" id="KW-0378">Hydrolase</keyword>
<dbReference type="HAMAP" id="MF_00052_B">
    <property type="entry name" value="RNase_HII_B"/>
    <property type="match status" value="1"/>
</dbReference>
<sequence>MIPKITEERKLWKQGYRSVACIDEAGRGPLAGPVVAAACVILRFPKFEPSNLGNLRMLNLRDSKKLSPKRREEIYAKVLTHHAIQWGIGIVSEKVIDKINIFQATQLAMRKALSHLEAKLQKKTPVDFLIVDGNMKLGKTSISQKAIIKGDEKVFSCALASIIAKVTRDKIMLRYHKKYPQYGFNSHKGYGTVLHFAMLKKYGPCPIHRRSFAPVSRM</sequence>
<keyword evidence="10 14" id="KW-0479">Metal-binding</keyword>
<gene>
    <name evidence="14" type="primary">rnhB</name>
    <name evidence="18" type="ORF">A3A24_03020</name>
</gene>
<comment type="subcellular location">
    <subcellularLocation>
        <location evidence="4 14">Cytoplasm</location>
    </subcellularLocation>
</comment>
<evidence type="ECO:0000256" key="8">
    <source>
        <dbReference type="ARBA" id="ARBA00022490"/>
    </source>
</evidence>
<dbReference type="GO" id="GO:0005737">
    <property type="term" value="C:cytoplasm"/>
    <property type="evidence" value="ECO:0007669"/>
    <property type="project" value="UniProtKB-SubCell"/>
</dbReference>
<name>A0A1G1YP92_9BACT</name>
<evidence type="ECO:0000259" key="17">
    <source>
        <dbReference type="PROSITE" id="PS51975"/>
    </source>
</evidence>
<dbReference type="GO" id="GO:0006298">
    <property type="term" value="P:mismatch repair"/>
    <property type="evidence" value="ECO:0007669"/>
    <property type="project" value="TreeGrafter"/>
</dbReference>
<dbReference type="InterPro" id="IPR001352">
    <property type="entry name" value="RNase_HII/HIII"/>
</dbReference>
<evidence type="ECO:0000256" key="2">
    <source>
        <dbReference type="ARBA" id="ARBA00001946"/>
    </source>
</evidence>
<dbReference type="GO" id="GO:0003723">
    <property type="term" value="F:RNA binding"/>
    <property type="evidence" value="ECO:0007669"/>
    <property type="project" value="UniProtKB-UniRule"/>
</dbReference>
<comment type="function">
    <text evidence="3 14 16">Endonuclease that specifically degrades the RNA of RNA-DNA hybrids.</text>
</comment>
<dbReference type="PROSITE" id="PS51975">
    <property type="entry name" value="RNASE_H_2"/>
    <property type="match status" value="1"/>
</dbReference>
<feature type="domain" description="RNase H type-2" evidence="17">
    <location>
        <begin position="17"/>
        <end position="218"/>
    </location>
</feature>
<reference evidence="18 19" key="1">
    <citation type="journal article" date="2016" name="Nat. Commun.">
        <title>Thousands of microbial genomes shed light on interconnected biogeochemical processes in an aquifer system.</title>
        <authorList>
            <person name="Anantharaman K."/>
            <person name="Brown C.T."/>
            <person name="Hug L.A."/>
            <person name="Sharon I."/>
            <person name="Castelle C.J."/>
            <person name="Probst A.J."/>
            <person name="Thomas B.C."/>
            <person name="Singh A."/>
            <person name="Wilkins M.J."/>
            <person name="Karaoz U."/>
            <person name="Brodie E.L."/>
            <person name="Williams K.H."/>
            <person name="Hubbard S.S."/>
            <person name="Banfield J.F."/>
        </authorList>
    </citation>
    <scope>NUCLEOTIDE SEQUENCE [LARGE SCALE GENOMIC DNA]</scope>
</reference>
<proteinExistence type="inferred from homology"/>
<keyword evidence="13 14" id="KW-0464">Manganese</keyword>
<dbReference type="Gene3D" id="3.30.420.10">
    <property type="entry name" value="Ribonuclease H-like superfamily/Ribonuclease H"/>
    <property type="match status" value="1"/>
</dbReference>
<evidence type="ECO:0000256" key="7">
    <source>
        <dbReference type="ARBA" id="ARBA00019179"/>
    </source>
</evidence>
<comment type="cofactor">
    <cofactor evidence="2">
        <name>Mg(2+)</name>
        <dbReference type="ChEBI" id="CHEBI:18420"/>
    </cofactor>
</comment>
<organism evidence="18 19">
    <name type="scientific">Candidatus Buchananbacteria bacterium RIFCSPLOWO2_01_FULL_46_12</name>
    <dbReference type="NCBI Taxonomy" id="1797546"/>
    <lineage>
        <taxon>Bacteria</taxon>
        <taxon>Candidatus Buchananiibacteriota</taxon>
    </lineage>
</organism>
<dbReference type="InterPro" id="IPR012337">
    <property type="entry name" value="RNaseH-like_sf"/>
</dbReference>
<evidence type="ECO:0000256" key="4">
    <source>
        <dbReference type="ARBA" id="ARBA00004496"/>
    </source>
</evidence>
<feature type="binding site" evidence="14 15">
    <location>
        <position position="24"/>
    </location>
    <ligand>
        <name>a divalent metal cation</name>
        <dbReference type="ChEBI" id="CHEBI:60240"/>
    </ligand>
</feature>
<comment type="similarity">
    <text evidence="5 14 16">Belongs to the RNase HII family.</text>
</comment>
<keyword evidence="11 14" id="KW-0255">Endonuclease</keyword>
<evidence type="ECO:0000256" key="10">
    <source>
        <dbReference type="ARBA" id="ARBA00022723"/>
    </source>
</evidence>
<dbReference type="Proteomes" id="UP000176512">
    <property type="component" value="Unassembled WGS sequence"/>
</dbReference>
<evidence type="ECO:0000256" key="1">
    <source>
        <dbReference type="ARBA" id="ARBA00000077"/>
    </source>
</evidence>
<accession>A0A1G1YP92</accession>
<dbReference type="GO" id="GO:0043137">
    <property type="term" value="P:DNA replication, removal of RNA primer"/>
    <property type="evidence" value="ECO:0007669"/>
    <property type="project" value="TreeGrafter"/>
</dbReference>
<dbReference type="PANTHER" id="PTHR10954">
    <property type="entry name" value="RIBONUCLEASE H2 SUBUNIT A"/>
    <property type="match status" value="1"/>
</dbReference>
<comment type="caution">
    <text evidence="18">The sequence shown here is derived from an EMBL/GenBank/DDBJ whole genome shotgun (WGS) entry which is preliminary data.</text>
</comment>
<dbReference type="EC" id="3.1.26.4" evidence="6 14"/>
<evidence type="ECO:0000256" key="11">
    <source>
        <dbReference type="ARBA" id="ARBA00022759"/>
    </source>
</evidence>
<keyword evidence="8 14" id="KW-0963">Cytoplasm</keyword>
<evidence type="ECO:0000313" key="18">
    <source>
        <dbReference type="EMBL" id="OGY53626.1"/>
    </source>
</evidence>
<evidence type="ECO:0000256" key="16">
    <source>
        <dbReference type="RuleBase" id="RU003515"/>
    </source>
</evidence>
<evidence type="ECO:0000313" key="19">
    <source>
        <dbReference type="Proteomes" id="UP000176512"/>
    </source>
</evidence>
<dbReference type="PANTHER" id="PTHR10954:SF18">
    <property type="entry name" value="RIBONUCLEASE HII"/>
    <property type="match status" value="1"/>
</dbReference>